<feature type="compositionally biased region" description="Basic and acidic residues" evidence="1">
    <location>
        <begin position="7"/>
        <end position="16"/>
    </location>
</feature>
<feature type="region of interest" description="Disordered" evidence="1">
    <location>
        <begin position="1"/>
        <end position="70"/>
    </location>
</feature>
<reference evidence="2" key="1">
    <citation type="submission" date="2021-12" db="EMBL/GenBank/DDBJ databases">
        <authorList>
            <person name="Zaccaron A."/>
            <person name="Stergiopoulos I."/>
        </authorList>
    </citation>
    <scope>NUCLEOTIDE SEQUENCE</scope>
    <source>
        <strain evidence="2">Race5_Kim</strain>
    </source>
</reference>
<evidence type="ECO:0000313" key="3">
    <source>
        <dbReference type="Proteomes" id="UP000756132"/>
    </source>
</evidence>
<protein>
    <submittedName>
        <fullName evidence="2">Uncharacterized protein</fullName>
    </submittedName>
</protein>
<feature type="compositionally biased region" description="Polar residues" evidence="1">
    <location>
        <begin position="40"/>
        <end position="70"/>
    </location>
</feature>
<evidence type="ECO:0000256" key="1">
    <source>
        <dbReference type="SAM" id="MobiDB-lite"/>
    </source>
</evidence>
<dbReference type="Proteomes" id="UP000756132">
    <property type="component" value="Chromosome 2"/>
</dbReference>
<organism evidence="2 3">
    <name type="scientific">Passalora fulva</name>
    <name type="common">Tomato leaf mold</name>
    <name type="synonym">Cladosporium fulvum</name>
    <dbReference type="NCBI Taxonomy" id="5499"/>
    <lineage>
        <taxon>Eukaryota</taxon>
        <taxon>Fungi</taxon>
        <taxon>Dikarya</taxon>
        <taxon>Ascomycota</taxon>
        <taxon>Pezizomycotina</taxon>
        <taxon>Dothideomycetes</taxon>
        <taxon>Dothideomycetidae</taxon>
        <taxon>Mycosphaerellales</taxon>
        <taxon>Mycosphaerellaceae</taxon>
        <taxon>Fulvia</taxon>
    </lineage>
</organism>
<name>A0A9Q8LA04_PASFU</name>
<gene>
    <name evidence="2" type="ORF">CLAFUR5_02417</name>
</gene>
<evidence type="ECO:0000313" key="2">
    <source>
        <dbReference type="EMBL" id="UJO13540.1"/>
    </source>
</evidence>
<feature type="region of interest" description="Disordered" evidence="1">
    <location>
        <begin position="96"/>
        <end position="116"/>
    </location>
</feature>
<dbReference type="EMBL" id="CP090164">
    <property type="protein sequence ID" value="UJO13540.1"/>
    <property type="molecule type" value="Genomic_DNA"/>
</dbReference>
<dbReference type="KEGG" id="ffu:CLAFUR5_02417"/>
<dbReference type="AlphaFoldDB" id="A0A9Q8LA04"/>
<dbReference type="GeneID" id="71982295"/>
<keyword evidence="3" id="KW-1185">Reference proteome</keyword>
<sequence length="116" mass="12150">MSSDTTETYRKAEAIRRAPYQNSHHRGHGTWFPGSASVARPSNTSRTRANTMPASQASHPSLSTGTRLATDTRSLEAARALIVTFRLSPATLAAIAQQSGEAPASAQASSPSPSTA</sequence>
<proteinExistence type="predicted"/>
<reference evidence="2" key="2">
    <citation type="journal article" date="2022" name="Microb. Genom.">
        <title>A chromosome-scale genome assembly of the tomato pathogen Cladosporium fulvum reveals a compartmentalized genome architecture and the presence of a dispensable chromosome.</title>
        <authorList>
            <person name="Zaccaron A.Z."/>
            <person name="Chen L.H."/>
            <person name="Samaras A."/>
            <person name="Stergiopoulos I."/>
        </authorList>
    </citation>
    <scope>NUCLEOTIDE SEQUENCE</scope>
    <source>
        <strain evidence="2">Race5_Kim</strain>
    </source>
</reference>
<accession>A0A9Q8LA04</accession>
<dbReference type="RefSeq" id="XP_047757906.1">
    <property type="nucleotide sequence ID" value="XM_047901565.1"/>
</dbReference>